<dbReference type="GO" id="GO:0046464">
    <property type="term" value="P:acylglycerol catabolic process"/>
    <property type="evidence" value="ECO:0007669"/>
    <property type="project" value="TreeGrafter"/>
</dbReference>
<proteinExistence type="predicted"/>
<dbReference type="GO" id="GO:0031902">
    <property type="term" value="C:late endosome membrane"/>
    <property type="evidence" value="ECO:0007669"/>
    <property type="project" value="UniProtKB-SubCell"/>
</dbReference>
<dbReference type="EMBL" id="CAJNYD010002219">
    <property type="protein sequence ID" value="CAF3405945.1"/>
    <property type="molecule type" value="Genomic_DNA"/>
</dbReference>
<organism evidence="8 9">
    <name type="scientific">Rotaria socialis</name>
    <dbReference type="NCBI Taxonomy" id="392032"/>
    <lineage>
        <taxon>Eukaryota</taxon>
        <taxon>Metazoa</taxon>
        <taxon>Spiralia</taxon>
        <taxon>Gnathifera</taxon>
        <taxon>Rotifera</taxon>
        <taxon>Eurotatoria</taxon>
        <taxon>Bdelloidea</taxon>
        <taxon>Philodinida</taxon>
        <taxon>Philodinidae</taxon>
        <taxon>Rotaria</taxon>
    </lineage>
</organism>
<name>A0A818ADV7_9BILA</name>
<dbReference type="SUPFAM" id="SSF53474">
    <property type="entry name" value="alpha/beta-Hydrolases"/>
    <property type="match status" value="1"/>
</dbReference>
<dbReference type="Gene3D" id="3.40.50.1820">
    <property type="entry name" value="alpha/beta hydrolase"/>
    <property type="match status" value="1"/>
</dbReference>
<evidence type="ECO:0000256" key="4">
    <source>
        <dbReference type="ARBA" id="ARBA00037874"/>
    </source>
</evidence>
<dbReference type="AlphaFoldDB" id="A0A818ADV7"/>
<evidence type="ECO:0000256" key="5">
    <source>
        <dbReference type="ARBA" id="ARBA00046308"/>
    </source>
</evidence>
<accession>A0A818ADV7</accession>
<dbReference type="InterPro" id="IPR000073">
    <property type="entry name" value="AB_hydrolase_1"/>
</dbReference>
<feature type="non-terminal residue" evidence="8">
    <location>
        <position position="1"/>
    </location>
</feature>
<dbReference type="InterPro" id="IPR050266">
    <property type="entry name" value="AB_hydrolase_sf"/>
</dbReference>
<evidence type="ECO:0000313" key="8">
    <source>
        <dbReference type="EMBL" id="CAF3405945.1"/>
    </source>
</evidence>
<dbReference type="InterPro" id="IPR029058">
    <property type="entry name" value="AB_hydrolase_fold"/>
</dbReference>
<dbReference type="GO" id="GO:0047372">
    <property type="term" value="F:monoacylglycerol lipase activity"/>
    <property type="evidence" value="ECO:0007669"/>
    <property type="project" value="UniProtKB-EC"/>
</dbReference>
<evidence type="ECO:0000256" key="3">
    <source>
        <dbReference type="ARBA" id="ARBA00037797"/>
    </source>
</evidence>
<dbReference type="GO" id="GO:0031966">
    <property type="term" value="C:mitochondrial membrane"/>
    <property type="evidence" value="ECO:0007669"/>
    <property type="project" value="UniProtKB-SubCell"/>
</dbReference>
<dbReference type="PANTHER" id="PTHR43798">
    <property type="entry name" value="MONOACYLGLYCEROL LIPASE"/>
    <property type="match status" value="1"/>
</dbReference>
<reference evidence="8" key="1">
    <citation type="submission" date="2021-02" db="EMBL/GenBank/DDBJ databases">
        <authorList>
            <person name="Nowell W R."/>
        </authorList>
    </citation>
    <scope>NUCLEOTIDE SEQUENCE</scope>
</reference>
<comment type="catalytic activity">
    <reaction evidence="1">
        <text>Hydrolyzes glycerol monoesters of long-chain fatty acids.</text>
        <dbReference type="EC" id="3.1.1.23"/>
    </reaction>
</comment>
<evidence type="ECO:0000313" key="9">
    <source>
        <dbReference type="Proteomes" id="UP000663833"/>
    </source>
</evidence>
<evidence type="ECO:0000256" key="2">
    <source>
        <dbReference type="ARBA" id="ARBA00013254"/>
    </source>
</evidence>
<sequence length="157" mass="18040">MELIEPMCIVGASMGASVVGMFAVKYPNYVKLLCLLAPIGNEESETDLIRQLRTGVYNTLLPETPEEFHHMIYVLTTTRPSFPRVFVNGFLHLSLQLIKEHKKVIASLFENEYPQLEQHYEKLRQLNCPVLILWGRQDQVYAFTAAEYFSNLISNSE</sequence>
<evidence type="ECO:0000256" key="7">
    <source>
        <dbReference type="ARBA" id="ARBA00049568"/>
    </source>
</evidence>
<dbReference type="EC" id="3.1.1.23" evidence="2"/>
<dbReference type="PANTHER" id="PTHR43798:SF5">
    <property type="entry name" value="MONOACYLGLYCEROL LIPASE ABHD6"/>
    <property type="match status" value="1"/>
</dbReference>
<comment type="caution">
    <text evidence="8">The sequence shown here is derived from an EMBL/GenBank/DDBJ whole genome shotgun (WGS) entry which is preliminary data.</text>
</comment>
<comment type="function">
    <text evidence="7">Lipase that preferentially hydrolysis medium-chain saturated monoacylglycerols including 2-arachidonoylglycerol. Through 2-arachidonoylglycerol degradation may regulate endocannabinoid signaling pathways. Also has a lysophosphatidyl lipase activity with a preference for lysophosphatidylglycerol among other lysophospholipids. Also able to degrade bis(monoacylglycero)phosphate (BMP) and constitutes the major enzyme for BMP catabolism. BMP, also known as lysobisphosphatidic acid, is enriched in late endosomes and lysosomes and plays a key role in the formation of intraluminal vesicles and in lipid sorting.</text>
</comment>
<dbReference type="PRINTS" id="PR00111">
    <property type="entry name" value="ABHYDROLASE"/>
</dbReference>
<protein>
    <recommendedName>
        <fullName evidence="2">acylglycerol lipase</fullName>
        <ecNumber evidence="2">3.1.1.23</ecNumber>
    </recommendedName>
</protein>
<evidence type="ECO:0000256" key="1">
    <source>
        <dbReference type="ARBA" id="ARBA00001613"/>
    </source>
</evidence>
<comment type="subcellular location">
    <subcellularLocation>
        <location evidence="3">Late endosome membrane</location>
        <topology evidence="3">Single-pass type II membrane protein</topology>
    </subcellularLocation>
    <subcellularLocation>
        <location evidence="4">Lysosome membrane</location>
        <topology evidence="4">Single-pass type II membrane protein</topology>
    </subcellularLocation>
    <subcellularLocation>
        <location evidence="5">Mitochondrion membrane</location>
        <topology evidence="5">Single-pass type II membrane protein</topology>
    </subcellularLocation>
</comment>
<evidence type="ECO:0000256" key="6">
    <source>
        <dbReference type="ARBA" id="ARBA00047662"/>
    </source>
</evidence>
<dbReference type="GO" id="GO:0005765">
    <property type="term" value="C:lysosomal membrane"/>
    <property type="evidence" value="ECO:0007669"/>
    <property type="project" value="UniProtKB-SubCell"/>
</dbReference>
<gene>
    <name evidence="8" type="ORF">LUA448_LOCUS18051</name>
</gene>
<comment type="catalytic activity">
    <reaction evidence="6">
        <text>1-dodecanoylglycerol + H2O = dodecanoate + glycerol + H(+)</text>
        <dbReference type="Rhea" id="RHEA:44316"/>
        <dbReference type="ChEBI" id="CHEBI:15377"/>
        <dbReference type="ChEBI" id="CHEBI:15378"/>
        <dbReference type="ChEBI" id="CHEBI:17754"/>
        <dbReference type="ChEBI" id="CHEBI:18262"/>
        <dbReference type="ChEBI" id="CHEBI:75539"/>
    </reaction>
</comment>
<dbReference type="Proteomes" id="UP000663833">
    <property type="component" value="Unassembled WGS sequence"/>
</dbReference>